<dbReference type="FunFam" id="3.30.70.270:FF:000001">
    <property type="entry name" value="Diguanylate cyclase domain protein"/>
    <property type="match status" value="1"/>
</dbReference>
<dbReference type="PANTHER" id="PTHR45138">
    <property type="entry name" value="REGULATORY COMPONENTS OF SENSORY TRANSDUCTION SYSTEM"/>
    <property type="match status" value="1"/>
</dbReference>
<evidence type="ECO:0000313" key="7">
    <source>
        <dbReference type="Proteomes" id="UP000243053"/>
    </source>
</evidence>
<dbReference type="EC" id="2.7.7.65" evidence="2"/>
<dbReference type="AlphaFoldDB" id="A0A1Y5EJL4"/>
<name>A0A1Y5EJL4_COLPS</name>
<dbReference type="NCBIfam" id="TIGR00254">
    <property type="entry name" value="GGDEF"/>
    <property type="match status" value="1"/>
</dbReference>
<evidence type="ECO:0000259" key="5">
    <source>
        <dbReference type="PROSITE" id="PS50887"/>
    </source>
</evidence>
<comment type="catalytic activity">
    <reaction evidence="3">
        <text>2 GTP = 3',3'-c-di-GMP + 2 diphosphate</text>
        <dbReference type="Rhea" id="RHEA:24898"/>
        <dbReference type="ChEBI" id="CHEBI:33019"/>
        <dbReference type="ChEBI" id="CHEBI:37565"/>
        <dbReference type="ChEBI" id="CHEBI:58805"/>
        <dbReference type="EC" id="2.7.7.65"/>
    </reaction>
</comment>
<dbReference type="Pfam" id="PF11845">
    <property type="entry name" value="Tll0287-like"/>
    <property type="match status" value="1"/>
</dbReference>
<dbReference type="Pfam" id="PF00990">
    <property type="entry name" value="GGDEF"/>
    <property type="match status" value="1"/>
</dbReference>
<evidence type="ECO:0000313" key="6">
    <source>
        <dbReference type="EMBL" id="OUR81324.1"/>
    </source>
</evidence>
<evidence type="ECO:0000256" key="3">
    <source>
        <dbReference type="ARBA" id="ARBA00034247"/>
    </source>
</evidence>
<dbReference type="GO" id="GO:0052621">
    <property type="term" value="F:diguanylate cyclase activity"/>
    <property type="evidence" value="ECO:0007669"/>
    <property type="project" value="UniProtKB-EC"/>
</dbReference>
<dbReference type="SUPFAM" id="SSF55073">
    <property type="entry name" value="Nucleotide cyclase"/>
    <property type="match status" value="1"/>
</dbReference>
<dbReference type="SMART" id="SM00267">
    <property type="entry name" value="GGDEF"/>
    <property type="match status" value="1"/>
</dbReference>
<evidence type="ECO:0000256" key="4">
    <source>
        <dbReference type="SAM" id="Phobius"/>
    </source>
</evidence>
<dbReference type="InterPro" id="IPR050469">
    <property type="entry name" value="Diguanylate_Cyclase"/>
</dbReference>
<feature type="domain" description="GGDEF" evidence="5">
    <location>
        <begin position="284"/>
        <end position="419"/>
    </location>
</feature>
<comment type="cofactor">
    <cofactor evidence="1">
        <name>Mg(2+)</name>
        <dbReference type="ChEBI" id="CHEBI:18420"/>
    </cofactor>
</comment>
<dbReference type="Gene3D" id="3.30.70.270">
    <property type="match status" value="1"/>
</dbReference>
<proteinExistence type="predicted"/>
<keyword evidence="4" id="KW-1133">Transmembrane helix</keyword>
<reference evidence="7" key="1">
    <citation type="journal article" date="2017" name="Proc. Natl. Acad. Sci. U.S.A.">
        <title>Simulation of Deepwater Horizon oil plume reveals substrate specialization within a complex community of hydrocarbon degraders.</title>
        <authorList>
            <person name="Hu P."/>
            <person name="Dubinsky E.A."/>
            <person name="Probst A.J."/>
            <person name="Wang J."/>
            <person name="Sieber C.M.K."/>
            <person name="Tom L.M."/>
            <person name="Gardinali P."/>
            <person name="Banfield J.F."/>
            <person name="Atlas R.M."/>
            <person name="Andersen G.L."/>
        </authorList>
    </citation>
    <scope>NUCLEOTIDE SEQUENCE [LARGE SCALE GENOMIC DNA]</scope>
</reference>
<dbReference type="InterPro" id="IPR043128">
    <property type="entry name" value="Rev_trsase/Diguanyl_cyclase"/>
</dbReference>
<gene>
    <name evidence="6" type="ORF">A9Q75_07740</name>
</gene>
<organism evidence="6 7">
    <name type="scientific">Colwellia psychrerythraea</name>
    <name type="common">Vibrio psychroerythus</name>
    <dbReference type="NCBI Taxonomy" id="28229"/>
    <lineage>
        <taxon>Bacteria</taxon>
        <taxon>Pseudomonadati</taxon>
        <taxon>Pseudomonadota</taxon>
        <taxon>Gammaproteobacteria</taxon>
        <taxon>Alteromonadales</taxon>
        <taxon>Colwelliaceae</taxon>
        <taxon>Colwellia</taxon>
    </lineage>
</organism>
<accession>A0A1Y5EJL4</accession>
<dbReference type="PROSITE" id="PS50887">
    <property type="entry name" value="GGDEF"/>
    <property type="match status" value="1"/>
</dbReference>
<dbReference type="InterPro" id="IPR021796">
    <property type="entry name" value="Tll0287-like_dom"/>
</dbReference>
<dbReference type="CDD" id="cd01949">
    <property type="entry name" value="GGDEF"/>
    <property type="match status" value="1"/>
</dbReference>
<evidence type="ECO:0000256" key="1">
    <source>
        <dbReference type="ARBA" id="ARBA00001946"/>
    </source>
</evidence>
<feature type="transmembrane region" description="Helical" evidence="4">
    <location>
        <begin position="210"/>
        <end position="230"/>
    </location>
</feature>
<comment type="caution">
    <text evidence="6">The sequence shown here is derived from an EMBL/GenBank/DDBJ whole genome shotgun (WGS) entry which is preliminary data.</text>
</comment>
<dbReference type="Proteomes" id="UP000243053">
    <property type="component" value="Unassembled WGS sequence"/>
</dbReference>
<sequence length="425" mass="47252">MSTSQNKVLSFFALFFILMAIISLIAIQKLEYSASRALASRTAEVLASAINQARVSYSVNAAAKMRAHPDIQVQADYHNHALAIPNPATFAIELGQSISRPEEGFILSTYSKYPFEGRKNSAGPQDDFQQDALEKLSRVVKIFERVDTLNGLPVLRHAEAIYMKESCVGCHNNHISSPKTDWKVGDVRGALDITIPLTANTDDVAMTVGYAYVMFISFSVIGLFCIFFTLKRSNNLTKELELKVNERTALLNELAHTDALTKIANRRYFDEVSKKMINDADAKLPIALIFYDLDDFKAVNDCYGHDIGDECLAAVVDAVSTALRQKSDFHARIGGDEFAIILQNVSTDELEKIIVRILDNIRLIKIPNETSLTLTSSIGSSFVTQFVEGITINQVLKVADQALYQAKNQGRNQWVNKDFSTNFSD</sequence>
<evidence type="ECO:0000256" key="2">
    <source>
        <dbReference type="ARBA" id="ARBA00012528"/>
    </source>
</evidence>
<dbReference type="EMBL" id="MAAF01000047">
    <property type="protein sequence ID" value="OUR81324.1"/>
    <property type="molecule type" value="Genomic_DNA"/>
</dbReference>
<dbReference type="PANTHER" id="PTHR45138:SF9">
    <property type="entry name" value="DIGUANYLATE CYCLASE DGCM-RELATED"/>
    <property type="match status" value="1"/>
</dbReference>
<protein>
    <recommendedName>
        <fullName evidence="2">diguanylate cyclase</fullName>
        <ecNumber evidence="2">2.7.7.65</ecNumber>
    </recommendedName>
</protein>
<dbReference type="InterPro" id="IPR000160">
    <property type="entry name" value="GGDEF_dom"/>
</dbReference>
<dbReference type="InterPro" id="IPR029787">
    <property type="entry name" value="Nucleotide_cyclase"/>
</dbReference>
<keyword evidence="4" id="KW-0812">Transmembrane</keyword>
<keyword evidence="4" id="KW-0472">Membrane</keyword>